<comment type="caution">
    <text evidence="1">The sequence shown here is derived from an EMBL/GenBank/DDBJ whole genome shotgun (WGS) entry which is preliminary data.</text>
</comment>
<name>A0ABN8LX71_9CNID</name>
<proteinExistence type="predicted"/>
<gene>
    <name evidence="1" type="ORF">PEVE_00012630</name>
</gene>
<dbReference type="Proteomes" id="UP001159427">
    <property type="component" value="Unassembled WGS sequence"/>
</dbReference>
<reference evidence="1 2" key="1">
    <citation type="submission" date="2022-05" db="EMBL/GenBank/DDBJ databases">
        <authorList>
            <consortium name="Genoscope - CEA"/>
            <person name="William W."/>
        </authorList>
    </citation>
    <scope>NUCLEOTIDE SEQUENCE [LARGE SCALE GENOMIC DNA]</scope>
</reference>
<sequence length="267" mass="30758">MSALRDLLDASDLNTLTNGFVNMVSVDQLGKLKEALKVWVQLSSLTGPWVTEQRNDASDSDTGSEAGIFNYLNAIPKGNKRSAKLWMKDGLFPSKCVKSSQLTRENVTLTSYRFQYEPGERHDYDFNIDPSNLPFSSWDYKAMKSVCYNDSLPEMFSTYLSYIMNKCIDKLRTGRLKLEVILCDCMMIDPFLPVDLTYNRITTSRHLTSLIEYHNINPDFQLYLRAALIESHTETELESFRRQRKNLPSMKTIIADLGLELRDYVRN</sequence>
<protein>
    <submittedName>
        <fullName evidence="1">Uncharacterized protein</fullName>
    </submittedName>
</protein>
<organism evidence="1 2">
    <name type="scientific">Porites evermanni</name>
    <dbReference type="NCBI Taxonomy" id="104178"/>
    <lineage>
        <taxon>Eukaryota</taxon>
        <taxon>Metazoa</taxon>
        <taxon>Cnidaria</taxon>
        <taxon>Anthozoa</taxon>
        <taxon>Hexacorallia</taxon>
        <taxon>Scleractinia</taxon>
        <taxon>Fungiina</taxon>
        <taxon>Poritidae</taxon>
        <taxon>Porites</taxon>
    </lineage>
</organism>
<evidence type="ECO:0000313" key="2">
    <source>
        <dbReference type="Proteomes" id="UP001159427"/>
    </source>
</evidence>
<dbReference type="EMBL" id="CALNXI010000193">
    <property type="protein sequence ID" value="CAH3021746.1"/>
    <property type="molecule type" value="Genomic_DNA"/>
</dbReference>
<accession>A0ABN8LX71</accession>
<keyword evidence="2" id="KW-1185">Reference proteome</keyword>
<evidence type="ECO:0000313" key="1">
    <source>
        <dbReference type="EMBL" id="CAH3021746.1"/>
    </source>
</evidence>